<proteinExistence type="predicted"/>
<dbReference type="RefSeq" id="WP_015947091.1">
    <property type="nucleotide sequence ID" value="NC_011768.1"/>
</dbReference>
<evidence type="ECO:0000313" key="2">
    <source>
        <dbReference type="Proteomes" id="UP000000739"/>
    </source>
</evidence>
<dbReference type="Pfam" id="PF12636">
    <property type="entry name" value="DUF3781"/>
    <property type="match status" value="1"/>
</dbReference>
<protein>
    <recommendedName>
        <fullName evidence="3">DUF3781 domain-containing protein</fullName>
    </recommendedName>
</protein>
<evidence type="ECO:0008006" key="3">
    <source>
        <dbReference type="Google" id="ProtNLM"/>
    </source>
</evidence>
<dbReference type="AlphaFoldDB" id="B8FIM7"/>
<keyword evidence="2" id="KW-1185">Reference proteome</keyword>
<dbReference type="EMBL" id="CP001322">
    <property type="protein sequence ID" value="ACL04017.1"/>
    <property type="molecule type" value="Genomic_DNA"/>
</dbReference>
<name>B8FIM7_DESAL</name>
<dbReference type="InterPro" id="IPR024229">
    <property type="entry name" value="DUF3781"/>
</dbReference>
<dbReference type="Proteomes" id="UP000000739">
    <property type="component" value="Chromosome"/>
</dbReference>
<evidence type="ECO:0000313" key="1">
    <source>
        <dbReference type="EMBL" id="ACL04017.1"/>
    </source>
</evidence>
<dbReference type="KEGG" id="dal:Dalk_2324"/>
<gene>
    <name evidence="1" type="ordered locus">Dalk_2324</name>
</gene>
<accession>B8FIM7</accession>
<dbReference type="HOGENOM" id="CLU_2382972_0_0_7"/>
<organism evidence="1 2">
    <name type="scientific">Desulfatibacillum aliphaticivorans</name>
    <dbReference type="NCBI Taxonomy" id="218208"/>
    <lineage>
        <taxon>Bacteria</taxon>
        <taxon>Pseudomonadati</taxon>
        <taxon>Thermodesulfobacteriota</taxon>
        <taxon>Desulfobacteria</taxon>
        <taxon>Desulfobacterales</taxon>
        <taxon>Desulfatibacillaceae</taxon>
        <taxon>Desulfatibacillum</taxon>
    </lineage>
</organism>
<sequence>MDKKMDEGLRTTIADQFKNTQLGFMRIKKNLGITHFSDIETEKFLKRIILATPIAAIESKGKNHYFTCSAFNAVLTINANSFTIITAKKITND</sequence>
<reference evidence="1 2" key="1">
    <citation type="journal article" date="2012" name="Environ. Microbiol.">
        <title>The genome sequence of Desulfatibacillum alkenivorans AK-01: a blueprint for anaerobic alkane oxidation.</title>
        <authorList>
            <person name="Callaghan A.V."/>
            <person name="Morris B.E."/>
            <person name="Pereira I.A."/>
            <person name="McInerney M.J."/>
            <person name="Austin R.N."/>
            <person name="Groves J.T."/>
            <person name="Kukor J.J."/>
            <person name="Suflita J.M."/>
            <person name="Young L.Y."/>
            <person name="Zylstra G.J."/>
            <person name="Wawrik B."/>
        </authorList>
    </citation>
    <scope>NUCLEOTIDE SEQUENCE [LARGE SCALE GENOMIC DNA]</scope>
    <source>
        <strain evidence="1 2">AK-01</strain>
    </source>
</reference>
<dbReference type="eggNOG" id="ENOG50346VD">
    <property type="taxonomic scope" value="Bacteria"/>
</dbReference>